<comment type="caution">
    <text evidence="1">The sequence shown here is derived from an EMBL/GenBank/DDBJ whole genome shotgun (WGS) entry which is preliminary data.</text>
</comment>
<dbReference type="OrthoDB" id="10313612at2759"/>
<protein>
    <submittedName>
        <fullName evidence="1">Uncharacterized protein</fullName>
    </submittedName>
</protein>
<dbReference type="AlphaFoldDB" id="A0A9N9L4T8"/>
<evidence type="ECO:0000313" key="2">
    <source>
        <dbReference type="Proteomes" id="UP000696280"/>
    </source>
</evidence>
<sequence>MAPKILPLDKEEQARIRREERAKNSVIVRQRDTAFEIYKNDTPRCSYEEFRELEINNRLMANIYLGIALDTWRVRYNKFVNFPLRKRAFENYKRDNPDTRFQGMSDLMNIDHPLTDTYFDHAARELEAEEEERKEDRRQELREKKGWLQRTWFRLDNKFG</sequence>
<accession>A0A9N9L4T8</accession>
<dbReference type="EMBL" id="CAJVRL010000081">
    <property type="protein sequence ID" value="CAG8958123.1"/>
    <property type="molecule type" value="Genomic_DNA"/>
</dbReference>
<gene>
    <name evidence="1" type="ORF">HYFRA_00000469</name>
</gene>
<keyword evidence="2" id="KW-1185">Reference proteome</keyword>
<evidence type="ECO:0000313" key="1">
    <source>
        <dbReference type="EMBL" id="CAG8958123.1"/>
    </source>
</evidence>
<reference evidence="1" key="1">
    <citation type="submission" date="2021-07" db="EMBL/GenBank/DDBJ databases">
        <authorList>
            <person name="Durling M."/>
        </authorList>
    </citation>
    <scope>NUCLEOTIDE SEQUENCE</scope>
</reference>
<proteinExistence type="predicted"/>
<dbReference type="Proteomes" id="UP000696280">
    <property type="component" value="Unassembled WGS sequence"/>
</dbReference>
<name>A0A9N9L4T8_9HELO</name>
<organism evidence="1 2">
    <name type="scientific">Hymenoscyphus fraxineus</name>
    <dbReference type="NCBI Taxonomy" id="746836"/>
    <lineage>
        <taxon>Eukaryota</taxon>
        <taxon>Fungi</taxon>
        <taxon>Dikarya</taxon>
        <taxon>Ascomycota</taxon>
        <taxon>Pezizomycotina</taxon>
        <taxon>Leotiomycetes</taxon>
        <taxon>Helotiales</taxon>
        <taxon>Helotiaceae</taxon>
        <taxon>Hymenoscyphus</taxon>
    </lineage>
</organism>